<dbReference type="HAMAP" id="MF_01077">
    <property type="entry name" value="RimP"/>
    <property type="match status" value="1"/>
</dbReference>
<dbReference type="AlphaFoldDB" id="A0A857DHE4"/>
<reference evidence="6 7" key="1">
    <citation type="submission" date="2019-12" db="EMBL/GenBank/DDBJ databases">
        <title>Sequence classification of anaerobic respiratory reductive dehalogenases: First we see many, then we see few.</title>
        <authorList>
            <person name="Molenda O."/>
            <person name="Puentes Jacome L.A."/>
            <person name="Cao X."/>
            <person name="Nesbo C.L."/>
            <person name="Tang S."/>
            <person name="Morson N."/>
            <person name="Patron J."/>
            <person name="Lomheim L."/>
            <person name="Wishart D.S."/>
            <person name="Edwards E.A."/>
        </authorList>
    </citation>
    <scope>NUCLEOTIDE SEQUENCE [LARGE SCALE GENOMIC DNA]</scope>
    <source>
        <strain evidence="6 7">12DCA</strain>
    </source>
</reference>
<evidence type="ECO:0000256" key="2">
    <source>
        <dbReference type="ARBA" id="ARBA00022517"/>
    </source>
</evidence>
<keyword evidence="2 3" id="KW-0690">Ribosome biogenesis</keyword>
<feature type="domain" description="Ribosome maturation factor RimP N-terminal" evidence="4">
    <location>
        <begin position="12"/>
        <end position="84"/>
    </location>
</feature>
<evidence type="ECO:0000313" key="7">
    <source>
        <dbReference type="Proteomes" id="UP000430508"/>
    </source>
</evidence>
<organism evidence="6 7">
    <name type="scientific">Dehalobacter restrictus</name>
    <dbReference type="NCBI Taxonomy" id="55583"/>
    <lineage>
        <taxon>Bacteria</taxon>
        <taxon>Bacillati</taxon>
        <taxon>Bacillota</taxon>
        <taxon>Clostridia</taxon>
        <taxon>Eubacteriales</taxon>
        <taxon>Desulfitobacteriaceae</taxon>
        <taxon>Dehalobacter</taxon>
    </lineage>
</organism>
<dbReference type="Pfam" id="PF17384">
    <property type="entry name" value="DUF150_C"/>
    <property type="match status" value="1"/>
</dbReference>
<evidence type="ECO:0000313" key="6">
    <source>
        <dbReference type="EMBL" id="QHA00213.1"/>
    </source>
</evidence>
<dbReference type="EMBL" id="CP046996">
    <property type="protein sequence ID" value="QHA00213.1"/>
    <property type="molecule type" value="Genomic_DNA"/>
</dbReference>
<feature type="domain" description="Ribosome maturation factor RimP C-terminal" evidence="5">
    <location>
        <begin position="87"/>
        <end position="152"/>
    </location>
</feature>
<dbReference type="InterPro" id="IPR028989">
    <property type="entry name" value="RimP_N"/>
</dbReference>
<dbReference type="GO" id="GO:0006412">
    <property type="term" value="P:translation"/>
    <property type="evidence" value="ECO:0007669"/>
    <property type="project" value="TreeGrafter"/>
</dbReference>
<dbReference type="GO" id="GO:0000028">
    <property type="term" value="P:ribosomal small subunit assembly"/>
    <property type="evidence" value="ECO:0007669"/>
    <property type="project" value="TreeGrafter"/>
</dbReference>
<evidence type="ECO:0000256" key="3">
    <source>
        <dbReference type="HAMAP-Rule" id="MF_01077"/>
    </source>
</evidence>
<accession>A0A857DHE4</accession>
<dbReference type="InterPro" id="IPR036847">
    <property type="entry name" value="RimP_C_sf"/>
</dbReference>
<proteinExistence type="inferred from homology"/>
<dbReference type="Gene3D" id="2.30.30.180">
    <property type="entry name" value="Ribosome maturation factor RimP, C-terminal domain"/>
    <property type="match status" value="1"/>
</dbReference>
<dbReference type="InterPro" id="IPR035956">
    <property type="entry name" value="RimP_N_sf"/>
</dbReference>
<comment type="subcellular location">
    <subcellularLocation>
        <location evidence="3">Cytoplasm</location>
    </subcellularLocation>
</comment>
<sequence length="152" mass="17367">MSNSILNKVRSLAEPLVMELGLEFVDVEYVKEGAYWYLRLYIDKEGGVEIDDCAEVSHQINEVLDKENPIPQAYMLEVSSPGIERPLKKREDYIKYTGKLVSINTTEVFEGYSRFTGNLKGLADDQVILEYEGRKIAIPLSLIEKAHLTFDF</sequence>
<dbReference type="FunFam" id="3.30.300.70:FF:000001">
    <property type="entry name" value="Ribosome maturation factor RimP"/>
    <property type="match status" value="1"/>
</dbReference>
<dbReference type="CDD" id="cd01734">
    <property type="entry name" value="YlxS_C"/>
    <property type="match status" value="1"/>
</dbReference>
<protein>
    <recommendedName>
        <fullName evidence="3">Ribosome maturation factor RimP</fullName>
    </recommendedName>
</protein>
<comment type="function">
    <text evidence="3">Required for maturation of 30S ribosomal subunits.</text>
</comment>
<evidence type="ECO:0000256" key="1">
    <source>
        <dbReference type="ARBA" id="ARBA00022490"/>
    </source>
</evidence>
<dbReference type="Gene3D" id="3.30.300.70">
    <property type="entry name" value="RimP-like superfamily, N-terminal"/>
    <property type="match status" value="1"/>
</dbReference>
<dbReference type="SUPFAM" id="SSF74942">
    <property type="entry name" value="YhbC-like, C-terminal domain"/>
    <property type="match status" value="1"/>
</dbReference>
<evidence type="ECO:0000259" key="4">
    <source>
        <dbReference type="Pfam" id="PF02576"/>
    </source>
</evidence>
<dbReference type="Pfam" id="PF02576">
    <property type="entry name" value="RimP_N"/>
    <property type="match status" value="1"/>
</dbReference>
<comment type="similarity">
    <text evidence="3">Belongs to the RimP family.</text>
</comment>
<dbReference type="RefSeq" id="WP_025205410.1">
    <property type="nucleotide sequence ID" value="NZ_CP046996.1"/>
</dbReference>
<dbReference type="InterPro" id="IPR028998">
    <property type="entry name" value="RimP_C"/>
</dbReference>
<keyword evidence="1 3" id="KW-0963">Cytoplasm</keyword>
<dbReference type="SUPFAM" id="SSF75420">
    <property type="entry name" value="YhbC-like, N-terminal domain"/>
    <property type="match status" value="1"/>
</dbReference>
<evidence type="ECO:0000259" key="5">
    <source>
        <dbReference type="Pfam" id="PF17384"/>
    </source>
</evidence>
<gene>
    <name evidence="3" type="primary">rimP</name>
    <name evidence="6" type="ORF">GQ588_05890</name>
</gene>
<dbReference type="PANTHER" id="PTHR33867:SF1">
    <property type="entry name" value="RIBOSOME MATURATION FACTOR RIMP"/>
    <property type="match status" value="1"/>
</dbReference>
<dbReference type="InterPro" id="IPR003728">
    <property type="entry name" value="Ribosome_maturation_RimP"/>
</dbReference>
<dbReference type="Proteomes" id="UP000430508">
    <property type="component" value="Chromosome"/>
</dbReference>
<dbReference type="GO" id="GO:0005829">
    <property type="term" value="C:cytosol"/>
    <property type="evidence" value="ECO:0007669"/>
    <property type="project" value="TreeGrafter"/>
</dbReference>
<dbReference type="PANTHER" id="PTHR33867">
    <property type="entry name" value="RIBOSOME MATURATION FACTOR RIMP"/>
    <property type="match status" value="1"/>
</dbReference>
<name>A0A857DHE4_9FIRM</name>